<organism evidence="1 2">
    <name type="scientific">Heyndrickxia sporothermodurans</name>
    <dbReference type="NCBI Taxonomy" id="46224"/>
    <lineage>
        <taxon>Bacteria</taxon>
        <taxon>Bacillati</taxon>
        <taxon>Bacillota</taxon>
        <taxon>Bacilli</taxon>
        <taxon>Bacillales</taxon>
        <taxon>Bacillaceae</taxon>
        <taxon>Heyndrickxia</taxon>
    </lineage>
</organism>
<dbReference type="STRING" id="46224.B4102_4171"/>
<accession>A0A150KKL2</accession>
<evidence type="ECO:0000313" key="1">
    <source>
        <dbReference type="EMBL" id="KYC84867.1"/>
    </source>
</evidence>
<dbReference type="OrthoDB" id="2706506at2"/>
<protein>
    <recommendedName>
        <fullName evidence="3">Hydrolase</fullName>
    </recommendedName>
</protein>
<dbReference type="EMBL" id="LQYN01000168">
    <property type="protein sequence ID" value="KYC84867.1"/>
    <property type="molecule type" value="Genomic_DNA"/>
</dbReference>
<dbReference type="AlphaFoldDB" id="A0A150KKL2"/>
<gene>
    <name evidence="1" type="ORF">B4102_4171</name>
</gene>
<comment type="caution">
    <text evidence="1">The sequence shown here is derived from an EMBL/GenBank/DDBJ whole genome shotgun (WGS) entry which is preliminary data.</text>
</comment>
<dbReference type="RefSeq" id="WP_066235862.1">
    <property type="nucleotide sequence ID" value="NZ_JBHJSX010000032.1"/>
</dbReference>
<name>A0A150KKL2_9BACI</name>
<keyword evidence="2" id="KW-1185">Reference proteome</keyword>
<evidence type="ECO:0000313" key="2">
    <source>
        <dbReference type="Proteomes" id="UP000075666"/>
    </source>
</evidence>
<sequence>MDQQKNTYYINVGSGEISRSSTDSPWNFKIEATDEEITRLRQIFDANYDEEIDGFWRAHIPFREYHHDRSNDEYDKHMLKVYQMIYELGDQEAKQHIDNIGILKYFTSE</sequence>
<evidence type="ECO:0008006" key="3">
    <source>
        <dbReference type="Google" id="ProtNLM"/>
    </source>
</evidence>
<proteinExistence type="predicted"/>
<reference evidence="1 2" key="1">
    <citation type="submission" date="2016-01" db="EMBL/GenBank/DDBJ databases">
        <title>Genome Sequences of Twelve Sporeforming Bacillus Species Isolated from Foods.</title>
        <authorList>
            <person name="Berendsen E.M."/>
            <person name="Wells-Bennik M.H."/>
            <person name="Krawcyk A.O."/>
            <person name="De Jong A."/>
            <person name="Holsappel S."/>
            <person name="Eijlander R.T."/>
            <person name="Kuipers O.P."/>
        </authorList>
    </citation>
    <scope>NUCLEOTIDE SEQUENCE [LARGE SCALE GENOMIC DNA]</scope>
    <source>
        <strain evidence="1 2">B4102</strain>
    </source>
</reference>
<dbReference type="PATRIC" id="fig|46224.3.peg.1972"/>
<dbReference type="Proteomes" id="UP000075666">
    <property type="component" value="Unassembled WGS sequence"/>
</dbReference>